<keyword evidence="15" id="KW-0396">Initiation factor</keyword>
<evidence type="ECO:0000256" key="11">
    <source>
        <dbReference type="ARBA" id="ARBA00023211"/>
    </source>
</evidence>
<keyword evidence="9" id="KW-0521">NADP</keyword>
<dbReference type="Pfam" id="PF16488">
    <property type="entry name" value="ArgoL2"/>
    <property type="match status" value="1"/>
</dbReference>
<dbReference type="InterPro" id="IPR014811">
    <property type="entry name" value="ArgoL1"/>
</dbReference>
<organism evidence="15 16">
    <name type="scientific">Linnemannia schmuckeri</name>
    <dbReference type="NCBI Taxonomy" id="64567"/>
    <lineage>
        <taxon>Eukaryota</taxon>
        <taxon>Fungi</taxon>
        <taxon>Fungi incertae sedis</taxon>
        <taxon>Mucoromycota</taxon>
        <taxon>Mortierellomycotina</taxon>
        <taxon>Mortierellomycetes</taxon>
        <taxon>Mortierellales</taxon>
        <taxon>Mortierellaceae</taxon>
        <taxon>Linnemannia</taxon>
    </lineage>
</organism>
<dbReference type="Pfam" id="PF08699">
    <property type="entry name" value="ArgoL1"/>
    <property type="match status" value="1"/>
</dbReference>
<dbReference type="EMBL" id="JAAAUQ010000405">
    <property type="protein sequence ID" value="KAF9150558.1"/>
    <property type="molecule type" value="Genomic_DNA"/>
</dbReference>
<evidence type="ECO:0000256" key="8">
    <source>
        <dbReference type="ARBA" id="ARBA00022842"/>
    </source>
</evidence>
<keyword evidence="15" id="KW-0648">Protein biosynthesis</keyword>
<evidence type="ECO:0000256" key="12">
    <source>
        <dbReference type="ARBA" id="ARBA00023554"/>
    </source>
</evidence>
<dbReference type="Gene3D" id="3.30.420.10">
    <property type="entry name" value="Ribonuclease H-like superfamily/Ribonuclease H"/>
    <property type="match status" value="1"/>
</dbReference>
<dbReference type="InterPro" id="IPR003100">
    <property type="entry name" value="PAZ_dom"/>
</dbReference>
<dbReference type="InterPro" id="IPR024084">
    <property type="entry name" value="IsoPropMal-DH-like_dom"/>
</dbReference>
<dbReference type="EC" id="1.1.1.42" evidence="4"/>
<dbReference type="GO" id="GO:0003723">
    <property type="term" value="F:RNA binding"/>
    <property type="evidence" value="ECO:0007669"/>
    <property type="project" value="InterPro"/>
</dbReference>
<keyword evidence="6" id="KW-0816">Tricarboxylic acid cycle</keyword>
<keyword evidence="16" id="KW-1185">Reference proteome</keyword>
<dbReference type="Gene3D" id="3.40.718.10">
    <property type="entry name" value="Isopropylmalate Dehydrogenase"/>
    <property type="match status" value="1"/>
</dbReference>
<evidence type="ECO:0000259" key="14">
    <source>
        <dbReference type="PROSITE" id="PS50822"/>
    </source>
</evidence>
<comment type="similarity">
    <text evidence="3">Belongs to the isocitrate and isopropylmalate dehydrogenases family.</text>
</comment>
<dbReference type="SMART" id="SM01329">
    <property type="entry name" value="Iso_dh"/>
    <property type="match status" value="1"/>
</dbReference>
<dbReference type="InterPro" id="IPR004790">
    <property type="entry name" value="Isocitrate_DH_NADP"/>
</dbReference>
<dbReference type="AlphaFoldDB" id="A0A9P5VAR2"/>
<dbReference type="SMART" id="SM01163">
    <property type="entry name" value="DUF1785"/>
    <property type="match status" value="1"/>
</dbReference>
<dbReference type="Gene3D" id="3.40.50.2300">
    <property type="match status" value="1"/>
</dbReference>
<dbReference type="NCBIfam" id="NF006156">
    <property type="entry name" value="PRK08299.1"/>
    <property type="match status" value="1"/>
</dbReference>
<keyword evidence="7" id="KW-0479">Metal-binding</keyword>
<dbReference type="InterPro" id="IPR032474">
    <property type="entry name" value="Argonaute_N"/>
</dbReference>
<dbReference type="Pfam" id="PF02170">
    <property type="entry name" value="PAZ"/>
    <property type="match status" value="1"/>
</dbReference>
<dbReference type="CDD" id="cd04657">
    <property type="entry name" value="Piwi_ago-like"/>
    <property type="match status" value="1"/>
</dbReference>
<reference evidence="15" key="1">
    <citation type="journal article" date="2020" name="Fungal Divers.">
        <title>Resolving the Mortierellaceae phylogeny through synthesis of multi-gene phylogenetics and phylogenomics.</title>
        <authorList>
            <person name="Vandepol N."/>
            <person name="Liber J."/>
            <person name="Desiro A."/>
            <person name="Na H."/>
            <person name="Kennedy M."/>
            <person name="Barry K."/>
            <person name="Grigoriev I.V."/>
            <person name="Miller A.N."/>
            <person name="O'Donnell K."/>
            <person name="Stajich J.E."/>
            <person name="Bonito G."/>
        </authorList>
    </citation>
    <scope>NUCLEOTIDE SEQUENCE</scope>
    <source>
        <strain evidence="15">NRRL 6426</strain>
    </source>
</reference>
<keyword evidence="11" id="KW-0464">Manganese</keyword>
<evidence type="ECO:0000256" key="6">
    <source>
        <dbReference type="ARBA" id="ARBA00022532"/>
    </source>
</evidence>
<evidence type="ECO:0000256" key="7">
    <source>
        <dbReference type="ARBA" id="ARBA00022723"/>
    </source>
</evidence>
<dbReference type="GO" id="GO:0006099">
    <property type="term" value="P:tricarboxylic acid cycle"/>
    <property type="evidence" value="ECO:0007669"/>
    <property type="project" value="UniProtKB-KW"/>
</dbReference>
<dbReference type="Pfam" id="PF00180">
    <property type="entry name" value="Iso_dh"/>
    <property type="match status" value="1"/>
</dbReference>
<dbReference type="GO" id="GO:0000287">
    <property type="term" value="F:magnesium ion binding"/>
    <property type="evidence" value="ECO:0007669"/>
    <property type="project" value="InterPro"/>
</dbReference>
<keyword evidence="5" id="KW-0329">Glyoxylate bypass</keyword>
<dbReference type="PROSITE" id="PS50822">
    <property type="entry name" value="PIWI"/>
    <property type="match status" value="1"/>
</dbReference>
<comment type="cofactor">
    <cofactor evidence="2">
        <name>Mg(2+)</name>
        <dbReference type="ChEBI" id="CHEBI:18420"/>
    </cofactor>
</comment>
<dbReference type="GO" id="GO:0004450">
    <property type="term" value="F:isocitrate dehydrogenase (NADP+) activity"/>
    <property type="evidence" value="ECO:0007669"/>
    <property type="project" value="UniProtKB-EC"/>
</dbReference>
<comment type="caution">
    <text evidence="15">The sequence shown here is derived from an EMBL/GenBank/DDBJ whole genome shotgun (WGS) entry which is preliminary data.</text>
</comment>
<dbReference type="PROSITE" id="PS00470">
    <property type="entry name" value="IDH_IMDH"/>
    <property type="match status" value="1"/>
</dbReference>
<dbReference type="GO" id="GO:0051287">
    <property type="term" value="F:NAD binding"/>
    <property type="evidence" value="ECO:0007669"/>
    <property type="project" value="InterPro"/>
</dbReference>
<dbReference type="GO" id="GO:0006097">
    <property type="term" value="P:glyoxylate cycle"/>
    <property type="evidence" value="ECO:0007669"/>
    <property type="project" value="UniProtKB-KW"/>
</dbReference>
<evidence type="ECO:0000256" key="2">
    <source>
        <dbReference type="ARBA" id="ARBA00001946"/>
    </source>
</evidence>
<dbReference type="Pfam" id="PF02171">
    <property type="entry name" value="Piwi"/>
    <property type="match status" value="1"/>
</dbReference>
<protein>
    <recommendedName>
        <fullName evidence="4">isocitrate dehydrogenase (NADP(+))</fullName>
        <ecNumber evidence="4">1.1.1.42</ecNumber>
    </recommendedName>
</protein>
<evidence type="ECO:0000259" key="13">
    <source>
        <dbReference type="PROSITE" id="PS50821"/>
    </source>
</evidence>
<dbReference type="Pfam" id="PF16486">
    <property type="entry name" value="ArgoN"/>
    <property type="match status" value="1"/>
</dbReference>
<dbReference type="InterPro" id="IPR032472">
    <property type="entry name" value="ArgoL2"/>
</dbReference>
<dbReference type="Pfam" id="PF16487">
    <property type="entry name" value="ArgoMid"/>
    <property type="match status" value="1"/>
</dbReference>
<evidence type="ECO:0000256" key="4">
    <source>
        <dbReference type="ARBA" id="ARBA00013013"/>
    </source>
</evidence>
<comment type="catalytic activity">
    <reaction evidence="12">
        <text>D-threo-isocitrate + NADP(+) = 2-oxoglutarate + CO2 + NADPH</text>
        <dbReference type="Rhea" id="RHEA:19629"/>
        <dbReference type="ChEBI" id="CHEBI:15562"/>
        <dbReference type="ChEBI" id="CHEBI:16526"/>
        <dbReference type="ChEBI" id="CHEBI:16810"/>
        <dbReference type="ChEBI" id="CHEBI:57783"/>
        <dbReference type="ChEBI" id="CHEBI:58349"/>
        <dbReference type="EC" id="1.1.1.42"/>
    </reaction>
</comment>
<dbReference type="SUPFAM" id="SSF53659">
    <property type="entry name" value="Isocitrate/Isopropylmalate dehydrogenase-like"/>
    <property type="match status" value="1"/>
</dbReference>
<dbReference type="OrthoDB" id="10252740at2759"/>
<accession>A0A9P5VAR2</accession>
<feature type="domain" description="Piwi" evidence="14">
    <location>
        <begin position="519"/>
        <end position="819"/>
    </location>
</feature>
<evidence type="ECO:0000256" key="3">
    <source>
        <dbReference type="ARBA" id="ARBA00007769"/>
    </source>
</evidence>
<dbReference type="FunFam" id="3.40.718.10:FF:000002">
    <property type="entry name" value="Isocitrate dehydrogenase [NADP]"/>
    <property type="match status" value="1"/>
</dbReference>
<feature type="domain" description="PAZ" evidence="13">
    <location>
        <begin position="233"/>
        <end position="344"/>
    </location>
</feature>
<name>A0A9P5VAR2_9FUNG</name>
<gene>
    <name evidence="15" type="primary">EIF2C2_3</name>
    <name evidence="15" type="ORF">BG015_007646</name>
</gene>
<dbReference type="Gene3D" id="2.170.260.10">
    <property type="entry name" value="paz domain"/>
    <property type="match status" value="1"/>
</dbReference>
<dbReference type="NCBIfam" id="TIGR00127">
    <property type="entry name" value="nadp_idh_euk"/>
    <property type="match status" value="1"/>
</dbReference>
<sequence>MAAPLTQVTEYVRRPVPGKMGKAVNIHSNFFEVKQLPNITIHHYDITVTPDVPPPVNRKIFEQLTTSYRESDLNGARPVFDGRKNMFSPKAFPFESRTFEIVLTSDITPSLNPPRPPPKFKVKVKKASTINLEELHRFLNGRSALTNNCLTAIMALDVLIRHQPAMLYATVGRSFYTPIGKQALAGPLDVWRGFYQSARPALGKMMINMDVSATAFFRSGSLLELIVKIASVRSVDDLRRTSPPINWKKIEKTIKGLRFTVSHRERAKRSFKVFALTETAAKDTKFKLQSRGNGDPALQEEEVETDLVTYFKKAYNINLNFPMLPCVQAGKNITLPIELCSVIEGQRYMKKLDERQTADMIKFTSQPPHARANNIKDGLKILKYDDNEYLKEFGMKVSNEMVQIKARVLSAPTVCYHPQSRDANFIPRDGAWNLMNKKVTQGTTLGSWGIVVFGNERDCPFPQVNKFVRELIVSCTETGMIIPNKSPPVMYNNPHGDIESHLKNDWIQTGNAVKSQPQLLVCILPNTGVPLYAEIKRVTDTVLGVSSQCVQMKHTRDPKKQYCSNVCLKMNVKLGGVNQHLGTGMMPFLAKPTLVLGGDVSHPQPGDHTRPSIASLVGSMDNKAARYAATVRVQTARTETIADLGDMTVELLRTFYQNCGRKPERILFYRDGVSEGQFAEVLTTEVADMKAACQKLEIGYRPTITFVVVQKRHHTRFFPMRREEGDRIGNCMPGTVIDQEVVHPVEFDFYLQSHAGLLGTSRPAHYYVLYDDNKFTSDELQDLSYKLCHLYARCTRTVSYVPPAYYAHIVAARARFHARGERWSDTTSSESGAGEASSYLTVKPELMRDSKDARIQVANPVVDLDGDEMTRIIWQSIKEKLILPHVNVDIKYYDLGMEYREKTKDQVTIDAAQAILKYNVGIKCATITPDEQRVKEFNLSEMYKSPNGTIRNILNGTVFREPILLKSIPKIVPGWNKPIVIGRHAFGDQYKATDFVAEGPGRFEMTFTPKNGGEAKKWVVYDFDGAGVGMGMYNTDESIIGFAHSCFKMALSKDMPLYLSTKNTILKRYDGRFKDIFEDIYQKSYKKEFEDKKIWYEHRLIDDMVAQGLKSSGGFVWACKNYDGDVQSDIVAQGYGSLGLMTSVLVTPDGKTLESEAAHGTVTRHFREHQKGRETSTNPIASIFAWTRGLAHRARLDNNQELLKFSLDLEKACVDTVDVSGIMTKDLALAIHGANLKREHYANTSEFMDAITLNFNKARGQ</sequence>
<dbReference type="PROSITE" id="PS50821">
    <property type="entry name" value="PAZ"/>
    <property type="match status" value="1"/>
</dbReference>
<dbReference type="SMART" id="SM00950">
    <property type="entry name" value="Piwi"/>
    <property type="match status" value="1"/>
</dbReference>
<dbReference type="Proteomes" id="UP000748756">
    <property type="component" value="Unassembled WGS sequence"/>
</dbReference>
<dbReference type="SUPFAM" id="SSF101690">
    <property type="entry name" value="PAZ domain"/>
    <property type="match status" value="1"/>
</dbReference>
<evidence type="ECO:0000256" key="10">
    <source>
        <dbReference type="ARBA" id="ARBA00023002"/>
    </source>
</evidence>
<evidence type="ECO:0000256" key="9">
    <source>
        <dbReference type="ARBA" id="ARBA00022857"/>
    </source>
</evidence>
<dbReference type="GO" id="GO:0003743">
    <property type="term" value="F:translation initiation factor activity"/>
    <property type="evidence" value="ECO:0007669"/>
    <property type="project" value="UniProtKB-KW"/>
</dbReference>
<keyword evidence="8" id="KW-0460">Magnesium</keyword>
<evidence type="ECO:0000256" key="1">
    <source>
        <dbReference type="ARBA" id="ARBA00001936"/>
    </source>
</evidence>
<dbReference type="InterPro" id="IPR019818">
    <property type="entry name" value="IsoCit/isopropylmalate_DH_CS"/>
</dbReference>
<dbReference type="InterPro" id="IPR036397">
    <property type="entry name" value="RNaseH_sf"/>
</dbReference>
<dbReference type="PANTHER" id="PTHR22891">
    <property type="entry name" value="EUKARYOTIC TRANSLATION INITIATION FACTOR 2C"/>
    <property type="match status" value="1"/>
</dbReference>
<dbReference type="InterPro" id="IPR036085">
    <property type="entry name" value="PAZ_dom_sf"/>
</dbReference>
<proteinExistence type="inferred from homology"/>
<dbReference type="InterPro" id="IPR003165">
    <property type="entry name" value="Piwi"/>
</dbReference>
<comment type="cofactor">
    <cofactor evidence="1">
        <name>Mn(2+)</name>
        <dbReference type="ChEBI" id="CHEBI:29035"/>
    </cofactor>
</comment>
<dbReference type="CDD" id="cd02846">
    <property type="entry name" value="PAZ_argonaute_like"/>
    <property type="match status" value="1"/>
</dbReference>
<dbReference type="InterPro" id="IPR045246">
    <property type="entry name" value="Piwi_ago-like"/>
</dbReference>
<dbReference type="InterPro" id="IPR012337">
    <property type="entry name" value="RNaseH-like_sf"/>
</dbReference>
<dbReference type="SUPFAM" id="SSF53098">
    <property type="entry name" value="Ribonuclease H-like"/>
    <property type="match status" value="1"/>
</dbReference>
<keyword evidence="10" id="KW-0560">Oxidoreductase</keyword>
<evidence type="ECO:0000256" key="5">
    <source>
        <dbReference type="ARBA" id="ARBA00022435"/>
    </source>
</evidence>
<dbReference type="InterPro" id="IPR032473">
    <property type="entry name" value="Argonaute_Mid_dom"/>
</dbReference>
<evidence type="ECO:0000313" key="16">
    <source>
        <dbReference type="Proteomes" id="UP000748756"/>
    </source>
</evidence>
<evidence type="ECO:0000313" key="15">
    <source>
        <dbReference type="EMBL" id="KAF9150558.1"/>
    </source>
</evidence>
<dbReference type="GO" id="GO:0006102">
    <property type="term" value="P:isocitrate metabolic process"/>
    <property type="evidence" value="ECO:0007669"/>
    <property type="project" value="InterPro"/>
</dbReference>